<dbReference type="SUPFAM" id="SSF50249">
    <property type="entry name" value="Nucleic acid-binding proteins"/>
    <property type="match status" value="1"/>
</dbReference>
<reference evidence="12" key="1">
    <citation type="submission" date="2018-05" db="EMBL/GenBank/DDBJ databases">
        <authorList>
            <person name="Liu B.-T."/>
        </authorList>
    </citation>
    <scope>NUCLEOTIDE SEQUENCE [LARGE SCALE GENOMIC DNA]</scope>
    <source>
        <strain evidence="12">WD6-1</strain>
    </source>
</reference>
<dbReference type="OrthoDB" id="9804325at2"/>
<evidence type="ECO:0000256" key="4">
    <source>
        <dbReference type="ARBA" id="ARBA00022806"/>
    </source>
</evidence>
<keyword evidence="6" id="KW-0238">DNA-binding</keyword>
<dbReference type="InterPro" id="IPR001650">
    <property type="entry name" value="Helicase_C-like"/>
</dbReference>
<dbReference type="GO" id="GO:0006281">
    <property type="term" value="P:DNA repair"/>
    <property type="evidence" value="ECO:0007669"/>
    <property type="project" value="UniProtKB-KW"/>
</dbReference>
<dbReference type="PROSITE" id="PS51194">
    <property type="entry name" value="HELICASE_CTER"/>
    <property type="match status" value="1"/>
</dbReference>
<evidence type="ECO:0000313" key="11">
    <source>
        <dbReference type="EMBL" id="PWE18030.1"/>
    </source>
</evidence>
<keyword evidence="12" id="KW-1185">Reference proteome</keyword>
<dbReference type="SMART" id="SM00490">
    <property type="entry name" value="HELICc"/>
    <property type="match status" value="1"/>
</dbReference>
<keyword evidence="4 11" id="KW-0347">Helicase</keyword>
<keyword evidence="1" id="KW-0547">Nucleotide-binding</keyword>
<dbReference type="NCBIfam" id="NF008164">
    <property type="entry name" value="PRK10917.1-2"/>
    <property type="match status" value="1"/>
</dbReference>
<dbReference type="NCBIfam" id="NF008168">
    <property type="entry name" value="PRK10917.2-2"/>
    <property type="match status" value="1"/>
</dbReference>
<dbReference type="EMBL" id="QEXV01000002">
    <property type="protein sequence ID" value="PWE18030.1"/>
    <property type="molecule type" value="Genomic_DNA"/>
</dbReference>
<dbReference type="CDD" id="cd17992">
    <property type="entry name" value="DEXHc_RecG"/>
    <property type="match status" value="1"/>
</dbReference>
<dbReference type="GO" id="GO:0003678">
    <property type="term" value="F:DNA helicase activity"/>
    <property type="evidence" value="ECO:0007669"/>
    <property type="project" value="TreeGrafter"/>
</dbReference>
<evidence type="ECO:0000256" key="8">
    <source>
        <dbReference type="ARBA" id="ARBA00049819"/>
    </source>
</evidence>
<evidence type="ECO:0000256" key="7">
    <source>
        <dbReference type="ARBA" id="ARBA00023204"/>
    </source>
</evidence>
<dbReference type="InterPro" id="IPR033454">
    <property type="entry name" value="RecG_wedge"/>
</dbReference>
<evidence type="ECO:0000256" key="1">
    <source>
        <dbReference type="ARBA" id="ARBA00022741"/>
    </source>
</evidence>
<dbReference type="InterPro" id="IPR011545">
    <property type="entry name" value="DEAD/DEAH_box_helicase_dom"/>
</dbReference>
<evidence type="ECO:0000259" key="10">
    <source>
        <dbReference type="PROSITE" id="PS51194"/>
    </source>
</evidence>
<keyword evidence="3" id="KW-0378">Hydrolase</keyword>
<dbReference type="PROSITE" id="PS51192">
    <property type="entry name" value="HELICASE_ATP_BIND_1"/>
    <property type="match status" value="1"/>
</dbReference>
<evidence type="ECO:0000313" key="12">
    <source>
        <dbReference type="Proteomes" id="UP000245168"/>
    </source>
</evidence>
<proteinExistence type="predicted"/>
<gene>
    <name evidence="11" type="ORF">DDZ18_05530</name>
</gene>
<dbReference type="InterPro" id="IPR047112">
    <property type="entry name" value="RecG/Mfd"/>
</dbReference>
<dbReference type="Pfam" id="PF00271">
    <property type="entry name" value="Helicase_C"/>
    <property type="match status" value="1"/>
</dbReference>
<protein>
    <recommendedName>
        <fullName evidence="8">Probable DNA 3'-5' helicase RecG</fullName>
    </recommendedName>
</protein>
<dbReference type="RefSeq" id="WP_109252384.1">
    <property type="nucleotide sequence ID" value="NZ_QEXV01000002.1"/>
</dbReference>
<organism evidence="11 12">
    <name type="scientific">Marinicauda salina</name>
    <dbReference type="NCBI Taxonomy" id="2135793"/>
    <lineage>
        <taxon>Bacteria</taxon>
        <taxon>Pseudomonadati</taxon>
        <taxon>Pseudomonadota</taxon>
        <taxon>Alphaproteobacteria</taxon>
        <taxon>Maricaulales</taxon>
        <taxon>Maricaulaceae</taxon>
        <taxon>Marinicauda</taxon>
    </lineage>
</organism>
<feature type="domain" description="Helicase ATP-binding" evidence="9">
    <location>
        <begin position="284"/>
        <end position="445"/>
    </location>
</feature>
<evidence type="ECO:0000259" key="9">
    <source>
        <dbReference type="PROSITE" id="PS51192"/>
    </source>
</evidence>
<dbReference type="InterPro" id="IPR014001">
    <property type="entry name" value="Helicase_ATP-bd"/>
</dbReference>
<dbReference type="Gene3D" id="3.40.50.300">
    <property type="entry name" value="P-loop containing nucleotide triphosphate hydrolases"/>
    <property type="match status" value="2"/>
</dbReference>
<dbReference type="Pfam" id="PF00270">
    <property type="entry name" value="DEAD"/>
    <property type="match status" value="1"/>
</dbReference>
<evidence type="ECO:0000256" key="6">
    <source>
        <dbReference type="ARBA" id="ARBA00023125"/>
    </source>
</evidence>
<dbReference type="GO" id="GO:0005524">
    <property type="term" value="F:ATP binding"/>
    <property type="evidence" value="ECO:0007669"/>
    <property type="project" value="UniProtKB-KW"/>
</dbReference>
<dbReference type="GO" id="GO:0003677">
    <property type="term" value="F:DNA binding"/>
    <property type="evidence" value="ECO:0007669"/>
    <property type="project" value="UniProtKB-KW"/>
</dbReference>
<dbReference type="GO" id="GO:0016787">
    <property type="term" value="F:hydrolase activity"/>
    <property type="evidence" value="ECO:0007669"/>
    <property type="project" value="UniProtKB-KW"/>
</dbReference>
<dbReference type="PANTHER" id="PTHR47964:SF1">
    <property type="entry name" value="ATP-DEPENDENT DNA HELICASE HOMOLOG RECG, CHLOROPLASTIC"/>
    <property type="match status" value="1"/>
</dbReference>
<dbReference type="Pfam" id="PF17191">
    <property type="entry name" value="RecG_wedge"/>
    <property type="match status" value="1"/>
</dbReference>
<name>A0A2U2BVL3_9PROT</name>
<evidence type="ECO:0000256" key="3">
    <source>
        <dbReference type="ARBA" id="ARBA00022801"/>
    </source>
</evidence>
<keyword evidence="5" id="KW-0067">ATP-binding</keyword>
<dbReference type="Pfam" id="PF19833">
    <property type="entry name" value="RecG_dom3_C"/>
    <property type="match status" value="1"/>
</dbReference>
<evidence type="ECO:0000256" key="5">
    <source>
        <dbReference type="ARBA" id="ARBA00022840"/>
    </source>
</evidence>
<feature type="domain" description="Helicase C-terminal" evidence="10">
    <location>
        <begin position="464"/>
        <end position="624"/>
    </location>
</feature>
<keyword evidence="2" id="KW-0227">DNA damage</keyword>
<keyword evidence="7" id="KW-0234">DNA repair</keyword>
<evidence type="ECO:0000256" key="2">
    <source>
        <dbReference type="ARBA" id="ARBA00022763"/>
    </source>
</evidence>
<dbReference type="InterPro" id="IPR012340">
    <property type="entry name" value="NA-bd_OB-fold"/>
</dbReference>
<dbReference type="PANTHER" id="PTHR47964">
    <property type="entry name" value="ATP-DEPENDENT DNA HELICASE HOMOLOG RECG, CHLOROPLASTIC"/>
    <property type="match status" value="1"/>
</dbReference>
<dbReference type="CDD" id="cd04488">
    <property type="entry name" value="RecG_wedge_OBF"/>
    <property type="match status" value="1"/>
</dbReference>
<sequence length="698" mass="76305">MRPDVLYPLFADLTALPGVGPKVAGLIEKAVGGDRVKDLLFTPPTAITDRTRRVGIADAGEVGAEGIVTIEAEVEEHVPGRNPRQPYKVRMRDETGFLHLVFFHAKPDYLRRILPEGARRVVSGKAERFGSEIQIVHPDLVAAPEELTETDLLQPVYPLTAGLSINVMRKAAKAALERAPALPEWIDESLLAREGWPAWRAALARLHAPEHAADAHPESAPRRRLAFDELYAHQLALKLARAQRRTRKGREITGDGAKVRAVLDHAPFQPTDAQTRAFDAVAADLAQPVRMMRLLHGDVGSGKTFVAALAAARAAEAGVQTAIMAPTEILARQHAAVLKPLLEPAGVRVIALTGRDKGAQRAELLDAIASGAAHVVCGTHALFQEGVEFDDLGLVVIDEQHRFGVSDRRKLATKGRAPDTLVMSATPIPRTLTLAVYGDLDVSRLDEKPAGRIPPTTRVMSAERLDEVIEGLRRALDRGERAYWVCPLVEEDEMSELTSAEERYRQLSYLLGESRVGLIHGRMPAKEKEAVANRFRNGEIDLLVATTVIEVGVDAPDATIMVIEHAERFGLAQLHQLRGRVGRGDKASSCLLMYHGKLGETAKRRLEVMRETDDGFVIAEEDWKLRGSGDPLGLRQSGMPDYRLADLGVHADLLSLASDAAAYAAGKDEPFAGERGEALRVLLYLFERDEGIRLMRSA</sequence>
<dbReference type="InterPro" id="IPR027417">
    <property type="entry name" value="P-loop_NTPase"/>
</dbReference>
<dbReference type="InterPro" id="IPR045562">
    <property type="entry name" value="RecG_dom3_C"/>
</dbReference>
<dbReference type="Proteomes" id="UP000245168">
    <property type="component" value="Unassembled WGS sequence"/>
</dbReference>
<dbReference type="SUPFAM" id="SSF52540">
    <property type="entry name" value="P-loop containing nucleoside triphosphate hydrolases"/>
    <property type="match status" value="2"/>
</dbReference>
<dbReference type="Gene3D" id="2.40.50.140">
    <property type="entry name" value="Nucleic acid-binding proteins"/>
    <property type="match status" value="1"/>
</dbReference>
<comment type="caution">
    <text evidence="11">The sequence shown here is derived from an EMBL/GenBank/DDBJ whole genome shotgun (WGS) entry which is preliminary data.</text>
</comment>
<dbReference type="SMART" id="SM00487">
    <property type="entry name" value="DEXDc"/>
    <property type="match status" value="1"/>
</dbReference>
<dbReference type="AlphaFoldDB" id="A0A2U2BVL3"/>
<accession>A0A2U2BVL3</accession>